<keyword evidence="2" id="KW-1185">Reference proteome</keyword>
<accession>A0A4C1Z202</accession>
<name>A0A4C1Z202_EUMVA</name>
<gene>
    <name evidence="1" type="ORF">EVAR_59475_1</name>
</gene>
<comment type="caution">
    <text evidence="1">The sequence shown here is derived from an EMBL/GenBank/DDBJ whole genome shotgun (WGS) entry which is preliminary data.</text>
</comment>
<dbReference type="EMBL" id="BGZK01001471">
    <property type="protein sequence ID" value="GBP80627.1"/>
    <property type="molecule type" value="Genomic_DNA"/>
</dbReference>
<sequence length="154" mass="17814">MCTFQPASAHQNIGHLFLQRSSHERRTFFEALVRREDCDLSRVTRFLEKARALSMTAGFEKYSRRSIRNRRRTVVLDLLIDIRYTVRVVKAPALKLRVTIRPAPISIAIVPRRDIDAAHSIRNLSRSRMEIEWGAARGGRAVTPRLYSPRDACR</sequence>
<organism evidence="1 2">
    <name type="scientific">Eumeta variegata</name>
    <name type="common">Bagworm moth</name>
    <name type="synonym">Eumeta japonica</name>
    <dbReference type="NCBI Taxonomy" id="151549"/>
    <lineage>
        <taxon>Eukaryota</taxon>
        <taxon>Metazoa</taxon>
        <taxon>Ecdysozoa</taxon>
        <taxon>Arthropoda</taxon>
        <taxon>Hexapoda</taxon>
        <taxon>Insecta</taxon>
        <taxon>Pterygota</taxon>
        <taxon>Neoptera</taxon>
        <taxon>Endopterygota</taxon>
        <taxon>Lepidoptera</taxon>
        <taxon>Glossata</taxon>
        <taxon>Ditrysia</taxon>
        <taxon>Tineoidea</taxon>
        <taxon>Psychidae</taxon>
        <taxon>Oiketicinae</taxon>
        <taxon>Eumeta</taxon>
    </lineage>
</organism>
<proteinExistence type="predicted"/>
<reference evidence="1 2" key="1">
    <citation type="journal article" date="2019" name="Commun. Biol.">
        <title>The bagworm genome reveals a unique fibroin gene that provides high tensile strength.</title>
        <authorList>
            <person name="Kono N."/>
            <person name="Nakamura H."/>
            <person name="Ohtoshi R."/>
            <person name="Tomita M."/>
            <person name="Numata K."/>
            <person name="Arakawa K."/>
        </authorList>
    </citation>
    <scope>NUCLEOTIDE SEQUENCE [LARGE SCALE GENOMIC DNA]</scope>
</reference>
<protein>
    <submittedName>
        <fullName evidence="1">Uncharacterized protein</fullName>
    </submittedName>
</protein>
<evidence type="ECO:0000313" key="2">
    <source>
        <dbReference type="Proteomes" id="UP000299102"/>
    </source>
</evidence>
<dbReference type="AlphaFoldDB" id="A0A4C1Z202"/>
<dbReference type="Proteomes" id="UP000299102">
    <property type="component" value="Unassembled WGS sequence"/>
</dbReference>
<evidence type="ECO:0000313" key="1">
    <source>
        <dbReference type="EMBL" id="GBP80627.1"/>
    </source>
</evidence>